<dbReference type="Pfam" id="PF01556">
    <property type="entry name" value="DnaJ_C"/>
    <property type="match status" value="1"/>
</dbReference>
<dbReference type="GO" id="GO:0042026">
    <property type="term" value="P:protein refolding"/>
    <property type="evidence" value="ECO:0007669"/>
    <property type="project" value="TreeGrafter"/>
</dbReference>
<dbReference type="Gene3D" id="3.90.20.20">
    <property type="match status" value="1"/>
</dbReference>
<dbReference type="InterPro" id="IPR009012">
    <property type="entry name" value="GrpE_head"/>
</dbReference>
<comment type="caution">
    <text evidence="5">The sequence shown here is derived from an EMBL/GenBank/DDBJ whole genome shotgun (WGS) entry which is preliminary data.</text>
</comment>
<gene>
    <name evidence="5" type="ORF">OSTQU699_LOCUS7519</name>
</gene>
<dbReference type="GO" id="GO:0051082">
    <property type="term" value="F:unfolded protein binding"/>
    <property type="evidence" value="ECO:0007669"/>
    <property type="project" value="InterPro"/>
</dbReference>
<evidence type="ECO:0000256" key="2">
    <source>
        <dbReference type="ARBA" id="ARBA00023186"/>
    </source>
</evidence>
<feature type="compositionally biased region" description="Acidic residues" evidence="3">
    <location>
        <begin position="118"/>
        <end position="139"/>
    </location>
</feature>
<dbReference type="SMART" id="SM00271">
    <property type="entry name" value="DnaJ"/>
    <property type="match status" value="1"/>
</dbReference>
<dbReference type="SUPFAM" id="SSF51064">
    <property type="entry name" value="Head domain of nucleotide exchange factor GrpE"/>
    <property type="match status" value="1"/>
</dbReference>
<evidence type="ECO:0000256" key="1">
    <source>
        <dbReference type="ARBA" id="ARBA00009054"/>
    </source>
</evidence>
<dbReference type="InterPro" id="IPR013805">
    <property type="entry name" value="GrpE_CC"/>
</dbReference>
<dbReference type="SUPFAM" id="SSF46565">
    <property type="entry name" value="Chaperone J-domain"/>
    <property type="match status" value="1"/>
</dbReference>
<keyword evidence="6" id="KW-1185">Reference proteome</keyword>
<dbReference type="Gene3D" id="2.60.260.20">
    <property type="entry name" value="Urease metallochaperone UreE, N-terminal domain"/>
    <property type="match status" value="1"/>
</dbReference>
<dbReference type="GO" id="GO:0051087">
    <property type="term" value="F:protein-folding chaperone binding"/>
    <property type="evidence" value="ECO:0007669"/>
    <property type="project" value="InterPro"/>
</dbReference>
<dbReference type="SMART" id="SM00228">
    <property type="entry name" value="PDZ"/>
    <property type="match status" value="1"/>
</dbReference>
<dbReference type="PANTHER" id="PTHR43096:SF52">
    <property type="entry name" value="DNAJ HOMOLOG 1, MITOCHONDRIAL-RELATED"/>
    <property type="match status" value="1"/>
</dbReference>
<dbReference type="PROSITE" id="PS50076">
    <property type="entry name" value="DNAJ_2"/>
    <property type="match status" value="1"/>
</dbReference>
<evidence type="ECO:0000259" key="4">
    <source>
        <dbReference type="PROSITE" id="PS50076"/>
    </source>
</evidence>
<dbReference type="PRINTS" id="PR00773">
    <property type="entry name" value="GRPEPROTEIN"/>
</dbReference>
<dbReference type="InterPro" id="IPR000740">
    <property type="entry name" value="GrpE"/>
</dbReference>
<organism evidence="5 6">
    <name type="scientific">Ostreobium quekettii</name>
    <dbReference type="NCBI Taxonomy" id="121088"/>
    <lineage>
        <taxon>Eukaryota</taxon>
        <taxon>Viridiplantae</taxon>
        <taxon>Chlorophyta</taxon>
        <taxon>core chlorophytes</taxon>
        <taxon>Ulvophyceae</taxon>
        <taxon>TCBD clade</taxon>
        <taxon>Bryopsidales</taxon>
        <taxon>Ostreobineae</taxon>
        <taxon>Ostreobiaceae</taxon>
        <taxon>Ostreobium</taxon>
    </lineage>
</organism>
<dbReference type="InterPro" id="IPR018253">
    <property type="entry name" value="DnaJ_domain_CS"/>
</dbReference>
<dbReference type="Gene3D" id="1.10.287.110">
    <property type="entry name" value="DnaJ domain"/>
    <property type="match status" value="1"/>
</dbReference>
<accession>A0A8S1J4W6</accession>
<dbReference type="InterPro" id="IPR036034">
    <property type="entry name" value="PDZ_sf"/>
</dbReference>
<dbReference type="CDD" id="cd10747">
    <property type="entry name" value="DnaJ_C"/>
    <property type="match status" value="1"/>
</dbReference>
<dbReference type="OrthoDB" id="10250354at2759"/>
<dbReference type="PRINTS" id="PR00625">
    <property type="entry name" value="JDOMAIN"/>
</dbReference>
<dbReference type="PANTHER" id="PTHR43096">
    <property type="entry name" value="DNAJ HOMOLOG 1, MITOCHONDRIAL-RELATED"/>
    <property type="match status" value="1"/>
</dbReference>
<feature type="compositionally biased region" description="Low complexity" evidence="3">
    <location>
        <begin position="63"/>
        <end position="73"/>
    </location>
</feature>
<dbReference type="AlphaFoldDB" id="A0A8S1J4W6"/>
<name>A0A8S1J4W6_9CHLO</name>
<feature type="compositionally biased region" description="Basic and acidic residues" evidence="3">
    <location>
        <begin position="140"/>
        <end position="152"/>
    </location>
</feature>
<protein>
    <recommendedName>
        <fullName evidence="4">J domain-containing protein</fullName>
    </recommendedName>
</protein>
<evidence type="ECO:0000313" key="5">
    <source>
        <dbReference type="EMBL" id="CAD7702162.1"/>
    </source>
</evidence>
<dbReference type="Pfam" id="PF13180">
    <property type="entry name" value="PDZ_2"/>
    <property type="match status" value="1"/>
</dbReference>
<dbReference type="HAMAP" id="MF_01151">
    <property type="entry name" value="GrpE"/>
    <property type="match status" value="1"/>
</dbReference>
<reference evidence="5" key="1">
    <citation type="submission" date="2020-12" db="EMBL/GenBank/DDBJ databases">
        <authorList>
            <person name="Iha C."/>
        </authorList>
    </citation>
    <scope>NUCLEOTIDE SEQUENCE</scope>
</reference>
<comment type="similarity">
    <text evidence="1">Belongs to the GrpE family.</text>
</comment>
<dbReference type="Pfam" id="PF00226">
    <property type="entry name" value="DnaJ"/>
    <property type="match status" value="1"/>
</dbReference>
<proteinExistence type="inferred from homology"/>
<dbReference type="Pfam" id="PF01025">
    <property type="entry name" value="GrpE"/>
    <property type="match status" value="1"/>
</dbReference>
<dbReference type="PROSITE" id="PS00636">
    <property type="entry name" value="DNAJ_1"/>
    <property type="match status" value="1"/>
</dbReference>
<feature type="region of interest" description="Disordered" evidence="3">
    <location>
        <begin position="118"/>
        <end position="152"/>
    </location>
</feature>
<dbReference type="CDD" id="cd06257">
    <property type="entry name" value="DnaJ"/>
    <property type="match status" value="1"/>
</dbReference>
<dbReference type="GO" id="GO:0000774">
    <property type="term" value="F:adenyl-nucleotide exchange factor activity"/>
    <property type="evidence" value="ECO:0007669"/>
    <property type="project" value="InterPro"/>
</dbReference>
<dbReference type="Proteomes" id="UP000708148">
    <property type="component" value="Unassembled WGS sequence"/>
</dbReference>
<dbReference type="InterPro" id="IPR001623">
    <property type="entry name" value="DnaJ_domain"/>
</dbReference>
<dbReference type="InterPro" id="IPR036869">
    <property type="entry name" value="J_dom_sf"/>
</dbReference>
<evidence type="ECO:0000256" key="3">
    <source>
        <dbReference type="SAM" id="MobiDB-lite"/>
    </source>
</evidence>
<evidence type="ECO:0000313" key="6">
    <source>
        <dbReference type="Proteomes" id="UP000708148"/>
    </source>
</evidence>
<dbReference type="InterPro" id="IPR008971">
    <property type="entry name" value="HSP40/DnaJ_pept-bd"/>
</dbReference>
<feature type="domain" description="J" evidence="4">
    <location>
        <begin position="282"/>
        <end position="347"/>
    </location>
</feature>
<dbReference type="SUPFAM" id="SSF58014">
    <property type="entry name" value="Coiled-coil domain of nucleotide exchange factor GrpE"/>
    <property type="match status" value="1"/>
</dbReference>
<dbReference type="SUPFAM" id="SSF50156">
    <property type="entry name" value="PDZ domain-like"/>
    <property type="match status" value="1"/>
</dbReference>
<feature type="region of interest" description="Disordered" evidence="3">
    <location>
        <begin position="47"/>
        <end position="74"/>
    </location>
</feature>
<dbReference type="SUPFAM" id="SSF49493">
    <property type="entry name" value="HSP40/DnaJ peptide-binding domain"/>
    <property type="match status" value="1"/>
</dbReference>
<dbReference type="GO" id="GO:0005737">
    <property type="term" value="C:cytoplasm"/>
    <property type="evidence" value="ECO:0007669"/>
    <property type="project" value="TreeGrafter"/>
</dbReference>
<dbReference type="InterPro" id="IPR001478">
    <property type="entry name" value="PDZ"/>
</dbReference>
<dbReference type="GO" id="GO:0042803">
    <property type="term" value="F:protein homodimerization activity"/>
    <property type="evidence" value="ECO:0007669"/>
    <property type="project" value="InterPro"/>
</dbReference>
<dbReference type="EMBL" id="CAJHUC010001729">
    <property type="protein sequence ID" value="CAD7702162.1"/>
    <property type="molecule type" value="Genomic_DNA"/>
</dbReference>
<sequence>MEDIVYYRHDPFGRRVVREATVPRKLAEEIAKERDLYRRELERVQRENQALRQRVASDKTQLSSQNAAANASARESKIADLELLNQKLQRELEARISESREQAKTIEVLERELEAIEDAIEPPEEQEAAPEDNAPEEDEPRAPELHDAASEIERERVRAVKRAQELLEDLERLQRKQDEESDARARAAKREVVSAYLELRDNLSRAIVQARDHGSSWADGMEALRDQFDAINKRLGVERFGEVGDTFDPKVHEAIGAMHVDDLPQDSIAHVEREGFRFSEDDLYEVLGVPENADERTIKKAYRALAKKNHPDANPDNPAAEARFKEASAAYEVLSNPEKRALYDEFGVDSLRQGFDAEQARAFKNAYGGGGFRGARPGQGFGFDFGNGANVNLDPNDLFEELFGGFGGGFAGRRQPRSPRVARGQDLRASVTLDFRAGALGARREFHFEGGRSIKVNIPSGVEDGETLRLRGKGMPAPNGVEGGQPGDLLLEIHLTEDENFSRDGLDLHLDIPLTLGETYQVKQVEVVEYKQKVEPKKATGHGWLGIQIMTLNHHRAKYAGVANVRGVLITGIMDNFPAQTSGFAPYDIVTHFDGQPVTTAPQLKCRVMGSEPGARVPVKVIRKGQTLTLYPTLGDRPRELVRR</sequence>
<dbReference type="InterPro" id="IPR002939">
    <property type="entry name" value="DnaJ_C"/>
</dbReference>
<keyword evidence="2" id="KW-0143">Chaperone</keyword>
<dbReference type="Gene3D" id="2.30.42.10">
    <property type="match status" value="1"/>
</dbReference>